<evidence type="ECO:0000313" key="8">
    <source>
        <dbReference type="Proteomes" id="UP000784294"/>
    </source>
</evidence>
<dbReference type="PANTHER" id="PTHR12001:SF69">
    <property type="entry name" value="ALL TRANS-POLYPRENYL-DIPHOSPHATE SYNTHASE PDSS1"/>
    <property type="match status" value="1"/>
</dbReference>
<name>A0A3S5CF05_9PLAT</name>
<dbReference type="OrthoDB" id="9927103at2759"/>
<evidence type="ECO:0000313" key="7">
    <source>
        <dbReference type="EMBL" id="VEL15800.1"/>
    </source>
</evidence>
<dbReference type="SUPFAM" id="SSF48576">
    <property type="entry name" value="Terpenoid synthases"/>
    <property type="match status" value="1"/>
</dbReference>
<keyword evidence="5" id="KW-0460">Magnesium</keyword>
<evidence type="ECO:0000256" key="3">
    <source>
        <dbReference type="ARBA" id="ARBA00022679"/>
    </source>
</evidence>
<reference evidence="7" key="1">
    <citation type="submission" date="2018-11" db="EMBL/GenBank/DDBJ databases">
        <authorList>
            <consortium name="Pathogen Informatics"/>
        </authorList>
    </citation>
    <scope>NUCLEOTIDE SEQUENCE</scope>
</reference>
<keyword evidence="6" id="KW-0414">Isoprene biosynthesis</keyword>
<dbReference type="GO" id="GO:0004659">
    <property type="term" value="F:prenyltransferase activity"/>
    <property type="evidence" value="ECO:0007669"/>
    <property type="project" value="InterPro"/>
</dbReference>
<dbReference type="GO" id="GO:0008299">
    <property type="term" value="P:isoprenoid biosynthetic process"/>
    <property type="evidence" value="ECO:0007669"/>
    <property type="project" value="UniProtKB-KW"/>
</dbReference>
<gene>
    <name evidence="7" type="ORF">PXEA_LOCUS9240</name>
</gene>
<keyword evidence="8" id="KW-1185">Reference proteome</keyword>
<comment type="cofactor">
    <cofactor evidence="1">
        <name>Mg(2+)</name>
        <dbReference type="ChEBI" id="CHEBI:18420"/>
    </cofactor>
</comment>
<dbReference type="InterPro" id="IPR000092">
    <property type="entry name" value="Polyprenyl_synt"/>
</dbReference>
<dbReference type="InterPro" id="IPR033749">
    <property type="entry name" value="Polyprenyl_synt_CS"/>
</dbReference>
<comment type="caution">
    <text evidence="7">The sequence shown here is derived from an EMBL/GenBank/DDBJ whole genome shotgun (WGS) entry which is preliminary data.</text>
</comment>
<dbReference type="Proteomes" id="UP000784294">
    <property type="component" value="Unassembled WGS sequence"/>
</dbReference>
<accession>A0A3S5CF05</accession>
<dbReference type="GO" id="GO:0006744">
    <property type="term" value="P:ubiquinone biosynthetic process"/>
    <property type="evidence" value="ECO:0007669"/>
    <property type="project" value="TreeGrafter"/>
</dbReference>
<proteinExistence type="inferred from homology"/>
<dbReference type="Pfam" id="PF00348">
    <property type="entry name" value="polyprenyl_synt"/>
    <property type="match status" value="1"/>
</dbReference>
<evidence type="ECO:0000256" key="6">
    <source>
        <dbReference type="ARBA" id="ARBA00023229"/>
    </source>
</evidence>
<evidence type="ECO:0000256" key="1">
    <source>
        <dbReference type="ARBA" id="ARBA00001946"/>
    </source>
</evidence>
<evidence type="ECO:0000256" key="2">
    <source>
        <dbReference type="ARBA" id="ARBA00006706"/>
    </source>
</evidence>
<dbReference type="Gene3D" id="1.10.600.10">
    <property type="entry name" value="Farnesyl Diphosphate Synthase"/>
    <property type="match status" value="1"/>
</dbReference>
<comment type="similarity">
    <text evidence="2">Belongs to the FPP/GGPP synthase family.</text>
</comment>
<protein>
    <recommendedName>
        <fullName evidence="9">Polyprenyl synthetase</fullName>
    </recommendedName>
</protein>
<dbReference type="InterPro" id="IPR008949">
    <property type="entry name" value="Isoprenoid_synthase_dom_sf"/>
</dbReference>
<dbReference type="GO" id="GO:0046872">
    <property type="term" value="F:metal ion binding"/>
    <property type="evidence" value="ECO:0007669"/>
    <property type="project" value="UniProtKB-KW"/>
</dbReference>
<keyword evidence="4" id="KW-0479">Metal-binding</keyword>
<sequence length="130" mass="14871">MLRVLHSHSSRATDISRYYFQAKGKMLRPLMVVLMAASVNHHAQGINSRHILLENSRSNYERSLAYCVSNEQHTIAIVTEMIHTASLMHDDLLDSAFLRRGNETAYRLFGCSCWGFHPHEIIATFGKIRV</sequence>
<dbReference type="GO" id="GO:1990234">
    <property type="term" value="C:transferase complex"/>
    <property type="evidence" value="ECO:0007669"/>
    <property type="project" value="TreeGrafter"/>
</dbReference>
<dbReference type="PROSITE" id="PS00723">
    <property type="entry name" value="POLYPRENYL_SYNTHASE_1"/>
    <property type="match status" value="1"/>
</dbReference>
<keyword evidence="3" id="KW-0808">Transferase</keyword>
<dbReference type="EMBL" id="CAAALY010025985">
    <property type="protein sequence ID" value="VEL15800.1"/>
    <property type="molecule type" value="Genomic_DNA"/>
</dbReference>
<evidence type="ECO:0008006" key="9">
    <source>
        <dbReference type="Google" id="ProtNLM"/>
    </source>
</evidence>
<evidence type="ECO:0000256" key="4">
    <source>
        <dbReference type="ARBA" id="ARBA00022723"/>
    </source>
</evidence>
<dbReference type="PANTHER" id="PTHR12001">
    <property type="entry name" value="GERANYLGERANYL PYROPHOSPHATE SYNTHASE"/>
    <property type="match status" value="1"/>
</dbReference>
<evidence type="ECO:0000256" key="5">
    <source>
        <dbReference type="ARBA" id="ARBA00022842"/>
    </source>
</evidence>
<dbReference type="GO" id="GO:0005739">
    <property type="term" value="C:mitochondrion"/>
    <property type="evidence" value="ECO:0007669"/>
    <property type="project" value="TreeGrafter"/>
</dbReference>
<organism evidence="7 8">
    <name type="scientific">Protopolystoma xenopodis</name>
    <dbReference type="NCBI Taxonomy" id="117903"/>
    <lineage>
        <taxon>Eukaryota</taxon>
        <taxon>Metazoa</taxon>
        <taxon>Spiralia</taxon>
        <taxon>Lophotrochozoa</taxon>
        <taxon>Platyhelminthes</taxon>
        <taxon>Monogenea</taxon>
        <taxon>Polyopisthocotylea</taxon>
        <taxon>Polystomatidea</taxon>
        <taxon>Polystomatidae</taxon>
        <taxon>Protopolystoma</taxon>
    </lineage>
</organism>
<dbReference type="AlphaFoldDB" id="A0A3S5CF05"/>